<gene>
    <name evidence="2" type="ORF">TSPGSL018_22244</name>
    <name evidence="3" type="ORF">TSPGSL018_3023</name>
</gene>
<feature type="region of interest" description="Disordered" evidence="1">
    <location>
        <begin position="271"/>
        <end position="301"/>
    </location>
</feature>
<proteinExistence type="predicted"/>
<evidence type="ECO:0000256" key="1">
    <source>
        <dbReference type="SAM" id="MobiDB-lite"/>
    </source>
</evidence>
<accession>A0A061SKK1</accession>
<organism evidence="3">
    <name type="scientific">Tetraselmis sp. GSL018</name>
    <dbReference type="NCBI Taxonomy" id="582737"/>
    <lineage>
        <taxon>Eukaryota</taxon>
        <taxon>Viridiplantae</taxon>
        <taxon>Chlorophyta</taxon>
        <taxon>core chlorophytes</taxon>
        <taxon>Chlorodendrophyceae</taxon>
        <taxon>Chlorodendrales</taxon>
        <taxon>Chlorodendraceae</taxon>
        <taxon>Tetraselmis</taxon>
    </lineage>
</organism>
<dbReference type="EMBL" id="GBEZ01009899">
    <property type="protein sequence ID" value="JAC75723.1"/>
    <property type="molecule type" value="Transcribed_RNA"/>
</dbReference>
<name>A0A061SKK1_9CHLO</name>
<sequence>MGYDAGSKSLEHKQKLREVSIVFDCYGDPKTPGVIPIGKADKDQCEQATKWGRTLRQAYKARVVGSFQHMKEQMKLDYDQTEESFLNNKAVPPQAQTQDASDLAREAYEKRLSNHDIHSGKTLKQLLDETHNLSLHGYRGRLLKTITEEEAALHAAKRRNHDIGMEVKAAVQADNIDIGLPDDHKELREKAQRNPIVRKMYAKVSDVPEKPNEVESHLLIRHHSTPVKRGNQTSTNLPFDDYLEPFDMYRSSAILSSHHLALTNTSADRLPMLSKGSKKEMIPRARGHKSDRFKKLPPIHK</sequence>
<evidence type="ECO:0000313" key="2">
    <source>
        <dbReference type="EMBL" id="JAC75723.1"/>
    </source>
</evidence>
<dbReference type="AlphaFoldDB" id="A0A061SKK1"/>
<evidence type="ECO:0000313" key="3">
    <source>
        <dbReference type="EMBL" id="JAC83569.1"/>
    </source>
</evidence>
<reference evidence="3" key="1">
    <citation type="submission" date="2014-05" db="EMBL/GenBank/DDBJ databases">
        <title>The transcriptome of the halophilic microalga Tetraselmis sp. GSL018 isolated from the Great Salt Lake, Utah.</title>
        <authorList>
            <person name="Jinkerson R.E."/>
            <person name="D'Adamo S."/>
            <person name="Posewitz M.C."/>
        </authorList>
    </citation>
    <scope>NUCLEOTIDE SEQUENCE</scope>
    <source>
        <strain evidence="3">GSL018</strain>
    </source>
</reference>
<feature type="compositionally biased region" description="Basic and acidic residues" evidence="1">
    <location>
        <begin position="277"/>
        <end position="294"/>
    </location>
</feature>
<dbReference type="EMBL" id="GBEZ01001399">
    <property type="protein sequence ID" value="JAC83569.1"/>
    <property type="molecule type" value="Transcribed_RNA"/>
</dbReference>
<protein>
    <submittedName>
        <fullName evidence="3">Uncharacterized protein</fullName>
    </submittedName>
</protein>